<dbReference type="Proteomes" id="UP000189580">
    <property type="component" value="Chromosome d"/>
</dbReference>
<sequence length="566" mass="61352">MPGPWDGGQNVSKTTVWNHGEISNTTGDSRRPVDPPPVIYFTIRNRQGEVVTDEIPSNFIIHTSLYEVLPSGPNGQLERSLESNRLTGTTIVSLSHIRKPAPGRFYFILHDISIRQEGRYYLEFNVWEASPQSGFLTHRGQILSDLISVFSPKMFPGLETSSDLIKDIANQGCKVRVRKESTMKRRRSRRDFNRVSKSIPKGNLLYHMKTPIEYPTGENVPSVQTGIHYNSGSGQYGYGYPNSSYYLPPTNGPHIGRPSWAEGMNSSGDVYANGSMRAGFEGHGHTLSNSSSNFQPVLSPTLQLTGSKSDSLANNSDRSMVRMTSGMTSNTAGGLSSTLSAISGNTSTSSLSLASSSPSASSASSLNNTLVPTSSGTSLIPTSVFSGSTRYVIPSLSRSLDTSSTGSSVKRERGSYEQSSSEHNYIPAKLNNGRRDPNLPLYKIQNHNETQSQYSSSNQHPSQQNQALNNGQYGYHQAYQYPPQPPTQPSGMNGGSLQSQAFQQDYSHFNPEFSFESIPAGSSSVGSGFNSAQHGPPQPSYPVGFLGSTRDGSGYCITTNGPTGLF</sequence>
<feature type="region of interest" description="Disordered" evidence="8">
    <location>
        <begin position="282"/>
        <end position="316"/>
    </location>
</feature>
<evidence type="ECO:0000256" key="8">
    <source>
        <dbReference type="SAM" id="MobiDB-lite"/>
    </source>
</evidence>
<keyword evidence="3" id="KW-0963">Cytoplasm</keyword>
<dbReference type="GO" id="GO:0005737">
    <property type="term" value="C:cytoplasm"/>
    <property type="evidence" value="ECO:0007669"/>
    <property type="project" value="UniProtKB-SubCell"/>
</dbReference>
<gene>
    <name evidence="10" type="ORF">AWJ20_5311</name>
</gene>
<reference evidence="10 11" key="1">
    <citation type="submission" date="2016-02" db="EMBL/GenBank/DDBJ databases">
        <title>Complete genome sequence and transcriptome regulation of the pentose utilising yeast Sugiyamaella lignohabitans.</title>
        <authorList>
            <person name="Bellasio M."/>
            <person name="Peymann A."/>
            <person name="Valli M."/>
            <person name="Sipitzky M."/>
            <person name="Graf A."/>
            <person name="Sauer M."/>
            <person name="Marx H."/>
            <person name="Mattanovich D."/>
        </authorList>
    </citation>
    <scope>NUCLEOTIDE SEQUENCE [LARGE SCALE GENOMIC DNA]</scope>
    <source>
        <strain evidence="10 11">CBS 10342</strain>
    </source>
</reference>
<feature type="compositionally biased region" description="Low complexity" evidence="8">
    <location>
        <begin position="451"/>
        <end position="468"/>
    </location>
</feature>
<dbReference type="PANTHER" id="PTHR33572:SF14">
    <property type="entry name" value="DEVELOPMENTAL AND SECONDARY METABOLISM REGULATOR VEA"/>
    <property type="match status" value="1"/>
</dbReference>
<feature type="compositionally biased region" description="Polar residues" evidence="8">
    <location>
        <begin position="286"/>
        <end position="316"/>
    </location>
</feature>
<keyword evidence="5" id="KW-0804">Transcription</keyword>
<protein>
    <recommendedName>
        <fullName evidence="9">Velvet domain-containing protein</fullName>
    </recommendedName>
</protein>
<feature type="region of interest" description="Disordered" evidence="8">
    <location>
        <begin position="476"/>
        <end position="498"/>
    </location>
</feature>
<feature type="compositionally biased region" description="Low complexity" evidence="8">
    <location>
        <begin position="346"/>
        <end position="370"/>
    </location>
</feature>
<feature type="domain" description="Velvet" evidence="9">
    <location>
        <begin position="1"/>
        <end position="178"/>
    </location>
</feature>
<dbReference type="InterPro" id="IPR037525">
    <property type="entry name" value="Velvet_dom"/>
</dbReference>
<dbReference type="InterPro" id="IPR038491">
    <property type="entry name" value="Velvet_dom_sf"/>
</dbReference>
<evidence type="ECO:0000256" key="3">
    <source>
        <dbReference type="ARBA" id="ARBA00022490"/>
    </source>
</evidence>
<evidence type="ECO:0000256" key="7">
    <source>
        <dbReference type="ARBA" id="ARBA00038005"/>
    </source>
</evidence>
<feature type="compositionally biased region" description="Low complexity" evidence="8">
    <location>
        <begin position="397"/>
        <end position="408"/>
    </location>
</feature>
<dbReference type="GO" id="GO:0005634">
    <property type="term" value="C:nucleus"/>
    <property type="evidence" value="ECO:0007669"/>
    <property type="project" value="UniProtKB-SubCell"/>
</dbReference>
<evidence type="ECO:0000256" key="2">
    <source>
        <dbReference type="ARBA" id="ARBA00004496"/>
    </source>
</evidence>
<accession>A0A167EQC3</accession>
<dbReference type="PROSITE" id="PS51821">
    <property type="entry name" value="VELVET"/>
    <property type="match status" value="1"/>
</dbReference>
<dbReference type="RefSeq" id="XP_018736819.1">
    <property type="nucleotide sequence ID" value="XM_018882444.1"/>
</dbReference>
<dbReference type="PANTHER" id="PTHR33572">
    <property type="entry name" value="SPORE DEVELOPMENT REGULATOR VOSA"/>
    <property type="match status" value="1"/>
</dbReference>
<feature type="region of interest" description="Disordered" evidence="8">
    <location>
        <begin position="512"/>
        <end position="536"/>
    </location>
</feature>
<name>A0A167EQC3_9ASCO</name>
<keyword evidence="6" id="KW-0539">Nucleus</keyword>
<evidence type="ECO:0000256" key="6">
    <source>
        <dbReference type="ARBA" id="ARBA00023242"/>
    </source>
</evidence>
<evidence type="ECO:0000256" key="1">
    <source>
        <dbReference type="ARBA" id="ARBA00004123"/>
    </source>
</evidence>
<comment type="similarity">
    <text evidence="7">Belongs to the velvet family. VeA subfamily.</text>
</comment>
<feature type="region of interest" description="Disordered" evidence="8">
    <location>
        <begin position="397"/>
        <end position="441"/>
    </location>
</feature>
<feature type="region of interest" description="Disordered" evidence="8">
    <location>
        <begin position="346"/>
        <end position="379"/>
    </location>
</feature>
<dbReference type="KEGG" id="slb:AWJ20_5311"/>
<keyword evidence="4" id="KW-0805">Transcription regulation</keyword>
<dbReference type="Pfam" id="PF11754">
    <property type="entry name" value="Velvet"/>
    <property type="match status" value="1"/>
</dbReference>
<evidence type="ECO:0000313" key="11">
    <source>
        <dbReference type="Proteomes" id="UP000189580"/>
    </source>
</evidence>
<dbReference type="GeneID" id="30037539"/>
<organism evidence="10 11">
    <name type="scientific">Sugiyamaella lignohabitans</name>
    <dbReference type="NCBI Taxonomy" id="796027"/>
    <lineage>
        <taxon>Eukaryota</taxon>
        <taxon>Fungi</taxon>
        <taxon>Dikarya</taxon>
        <taxon>Ascomycota</taxon>
        <taxon>Saccharomycotina</taxon>
        <taxon>Dipodascomycetes</taxon>
        <taxon>Dipodascales</taxon>
        <taxon>Trichomonascaceae</taxon>
        <taxon>Sugiyamaella</taxon>
    </lineage>
</organism>
<evidence type="ECO:0000256" key="4">
    <source>
        <dbReference type="ARBA" id="ARBA00023015"/>
    </source>
</evidence>
<evidence type="ECO:0000259" key="9">
    <source>
        <dbReference type="PROSITE" id="PS51821"/>
    </source>
</evidence>
<proteinExistence type="inferred from homology"/>
<evidence type="ECO:0000313" key="10">
    <source>
        <dbReference type="EMBL" id="ANB14342.1"/>
    </source>
</evidence>
<dbReference type="AlphaFoldDB" id="A0A167EQC3"/>
<keyword evidence="11" id="KW-1185">Reference proteome</keyword>
<feature type="region of interest" description="Disordered" evidence="8">
    <location>
        <begin position="449"/>
        <end position="468"/>
    </location>
</feature>
<comment type="subcellular location">
    <subcellularLocation>
        <location evidence="2">Cytoplasm</location>
    </subcellularLocation>
    <subcellularLocation>
        <location evidence="1">Nucleus</location>
    </subcellularLocation>
</comment>
<dbReference type="OrthoDB" id="4095971at2759"/>
<feature type="compositionally biased region" description="Polar residues" evidence="8">
    <location>
        <begin position="520"/>
        <end position="533"/>
    </location>
</feature>
<dbReference type="EMBL" id="CP014502">
    <property type="protein sequence ID" value="ANB14342.1"/>
    <property type="molecule type" value="Genomic_DNA"/>
</dbReference>
<evidence type="ECO:0000256" key="5">
    <source>
        <dbReference type="ARBA" id="ARBA00023163"/>
    </source>
</evidence>
<dbReference type="InterPro" id="IPR021740">
    <property type="entry name" value="Velvet"/>
</dbReference>
<dbReference type="Gene3D" id="2.60.40.3960">
    <property type="entry name" value="Velvet domain"/>
    <property type="match status" value="1"/>
</dbReference>